<name>A0A4Q5K2W8_9GAMM</name>
<gene>
    <name evidence="1" type="ORF">ERW49_19095</name>
</gene>
<dbReference type="AlphaFoldDB" id="A0A4Q5K2W8"/>
<proteinExistence type="predicted"/>
<comment type="caution">
    <text evidence="1">The sequence shown here is derived from an EMBL/GenBank/DDBJ whole genome shotgun (WGS) entry which is preliminary data.</text>
</comment>
<accession>A0A4Q5K2W8</accession>
<evidence type="ECO:0000313" key="1">
    <source>
        <dbReference type="EMBL" id="RYU39976.1"/>
    </source>
</evidence>
<protein>
    <submittedName>
        <fullName evidence="1">Uncharacterized protein</fullName>
    </submittedName>
</protein>
<reference evidence="1 2" key="1">
    <citation type="submission" date="2019-02" db="EMBL/GenBank/DDBJ databases">
        <title>Genome sequences of Aliivibrio finisterrensis strains from farmed Atlantic salmon.</title>
        <authorList>
            <person name="Bowman J.P."/>
        </authorList>
    </citation>
    <scope>NUCLEOTIDE SEQUENCE [LARGE SCALE GENOMIC DNA]</scope>
    <source>
        <strain evidence="1 2">A32</strain>
    </source>
</reference>
<dbReference type="GeneID" id="56277163"/>
<dbReference type="RefSeq" id="WP_130088430.1">
    <property type="nucleotide sequence ID" value="NZ_SEZJ01000039.1"/>
</dbReference>
<sequence length="73" mass="8510">MSNVKRSNLLLALAEILQDIEMINTINEHSENLSNEELDNLEDIVLKKVMAYRLHDKWPPKIESITKVMQFNS</sequence>
<organism evidence="1 2">
    <name type="scientific">Aliivibrio finisterrensis</name>
    <dbReference type="NCBI Taxonomy" id="511998"/>
    <lineage>
        <taxon>Bacteria</taxon>
        <taxon>Pseudomonadati</taxon>
        <taxon>Pseudomonadota</taxon>
        <taxon>Gammaproteobacteria</taxon>
        <taxon>Vibrionales</taxon>
        <taxon>Vibrionaceae</taxon>
        <taxon>Aliivibrio</taxon>
    </lineage>
</organism>
<evidence type="ECO:0000313" key="2">
    <source>
        <dbReference type="Proteomes" id="UP000293465"/>
    </source>
</evidence>
<dbReference type="Proteomes" id="UP000293465">
    <property type="component" value="Unassembled WGS sequence"/>
</dbReference>
<dbReference type="EMBL" id="SEZJ01000039">
    <property type="protein sequence ID" value="RYU39976.1"/>
    <property type="molecule type" value="Genomic_DNA"/>
</dbReference>